<dbReference type="Pfam" id="PF06996">
    <property type="entry name" value="T6SS_TssG"/>
    <property type="match status" value="1"/>
</dbReference>
<organism evidence="2 3">
    <name type="scientific">Pukyongiella litopenaei</name>
    <dbReference type="NCBI Taxonomy" id="2605946"/>
    <lineage>
        <taxon>Bacteria</taxon>
        <taxon>Pseudomonadati</taxon>
        <taxon>Pseudomonadota</taxon>
        <taxon>Alphaproteobacteria</taxon>
        <taxon>Rhodobacterales</taxon>
        <taxon>Paracoccaceae</taxon>
        <taxon>Pukyongiella</taxon>
    </lineage>
</organism>
<dbReference type="Proteomes" id="UP000237655">
    <property type="component" value="Chromosome"/>
</dbReference>
<evidence type="ECO:0000313" key="2">
    <source>
        <dbReference type="EMBL" id="AVO37687.1"/>
    </source>
</evidence>
<name>A0A2S0MPC7_9RHOB</name>
<feature type="compositionally biased region" description="Basic and acidic residues" evidence="1">
    <location>
        <begin position="43"/>
        <end position="59"/>
    </location>
</feature>
<proteinExistence type="predicted"/>
<dbReference type="PANTHER" id="PTHR35564:SF4">
    <property type="entry name" value="CYTOPLASMIC PROTEIN"/>
    <property type="match status" value="1"/>
</dbReference>
<sequence length="352" mass="38586">MAAGTGPGSDDLRPGQLSLAERLEREPEKHHVFQALRILEAMHPETPRLGESRRPRQDPVRLGQEAETAFPPSTVAAFRPGEGGGPARLTNRFFGLFGPNGPLPLHLTAYARDRQRNHRDPTFLAFANMFTHRMMSLLYRAWASGQPAVSHDRGEDPVADKVAALAGFHGAGLRNRDAMPDLARLHFAGLLAPGPRHAEGLVSILSAFFDVPVRVQQFVGCWLDLEPDDRWQLGARTGLGQSTSIGQRVWSRAAKFRIRIGPLGLRDYERLLPGSGALERLRAIVRTYAGDELDWDVNLILAGDEVPRARLDGTTRLGHTGWIGGRLGGDDDRPDAEDLFLHPGLNGTAAQP</sequence>
<evidence type="ECO:0000313" key="3">
    <source>
        <dbReference type="Proteomes" id="UP000237655"/>
    </source>
</evidence>
<dbReference type="KEGG" id="thas:C6Y53_08205"/>
<dbReference type="EMBL" id="CP027665">
    <property type="protein sequence ID" value="AVO37687.1"/>
    <property type="molecule type" value="Genomic_DNA"/>
</dbReference>
<feature type="region of interest" description="Disordered" evidence="1">
    <location>
        <begin position="1"/>
        <end position="28"/>
    </location>
</feature>
<gene>
    <name evidence="2" type="primary">tssG</name>
    <name evidence="2" type="ORF">C6Y53_08205</name>
</gene>
<reference evidence="3" key="1">
    <citation type="submission" date="2018-03" db="EMBL/GenBank/DDBJ databases">
        <title>Genomic analysis of the strain SH-1 isolated from shrimp intestine.</title>
        <authorList>
            <person name="Kim Y.-S."/>
            <person name="Kim S.-E."/>
            <person name="Kim K.-H."/>
        </authorList>
    </citation>
    <scope>NUCLEOTIDE SEQUENCE [LARGE SCALE GENOMIC DNA]</scope>
    <source>
        <strain evidence="3">SH-1</strain>
    </source>
</reference>
<dbReference type="NCBIfam" id="TIGR03347">
    <property type="entry name" value="VI_chp_1"/>
    <property type="match status" value="1"/>
</dbReference>
<dbReference type="AlphaFoldDB" id="A0A2S0MPC7"/>
<dbReference type="InterPro" id="IPR010732">
    <property type="entry name" value="T6SS_TssG-like"/>
</dbReference>
<keyword evidence="3" id="KW-1185">Reference proteome</keyword>
<dbReference type="RefSeq" id="WP_106472005.1">
    <property type="nucleotide sequence ID" value="NZ_CP027665.1"/>
</dbReference>
<evidence type="ECO:0000256" key="1">
    <source>
        <dbReference type="SAM" id="MobiDB-lite"/>
    </source>
</evidence>
<accession>A0A2S0MPC7</accession>
<dbReference type="PANTHER" id="PTHR35564">
    <property type="match status" value="1"/>
</dbReference>
<protein>
    <submittedName>
        <fullName evidence="2">Type VI secretion system baseplate subunit TssG</fullName>
    </submittedName>
</protein>
<feature type="region of interest" description="Disordered" evidence="1">
    <location>
        <begin position="43"/>
        <end position="66"/>
    </location>
</feature>